<accession>A0A5J4VSX7</accession>
<dbReference type="EMBL" id="SNRW01005139">
    <property type="protein sequence ID" value="KAA6385718.1"/>
    <property type="molecule type" value="Genomic_DNA"/>
</dbReference>
<organism evidence="2 3">
    <name type="scientific">Streblomastix strix</name>
    <dbReference type="NCBI Taxonomy" id="222440"/>
    <lineage>
        <taxon>Eukaryota</taxon>
        <taxon>Metamonada</taxon>
        <taxon>Preaxostyla</taxon>
        <taxon>Oxymonadida</taxon>
        <taxon>Streblomastigidae</taxon>
        <taxon>Streblomastix</taxon>
    </lineage>
</organism>
<dbReference type="Proteomes" id="UP000324800">
    <property type="component" value="Unassembled WGS sequence"/>
</dbReference>
<proteinExistence type="predicted"/>
<feature type="non-terminal residue" evidence="2">
    <location>
        <position position="417"/>
    </location>
</feature>
<protein>
    <submittedName>
        <fullName evidence="2">Uncharacterized protein</fullName>
    </submittedName>
</protein>
<comment type="caution">
    <text evidence="2">The sequence shown here is derived from an EMBL/GenBank/DDBJ whole genome shotgun (WGS) entry which is preliminary data.</text>
</comment>
<feature type="chain" id="PRO_5023849006" evidence="1">
    <location>
        <begin position="20"/>
        <end position="417"/>
    </location>
</feature>
<name>A0A5J4VSX7_9EUKA</name>
<reference evidence="2 3" key="1">
    <citation type="submission" date="2019-03" db="EMBL/GenBank/DDBJ databases">
        <title>Single cell metagenomics reveals metabolic interactions within the superorganism composed of flagellate Streblomastix strix and complex community of Bacteroidetes bacteria on its surface.</title>
        <authorList>
            <person name="Treitli S.C."/>
            <person name="Kolisko M."/>
            <person name="Husnik F."/>
            <person name="Keeling P."/>
            <person name="Hampl V."/>
        </authorList>
    </citation>
    <scope>NUCLEOTIDE SEQUENCE [LARGE SCALE GENOMIC DNA]</scope>
    <source>
        <strain evidence="2">ST1C</strain>
    </source>
</reference>
<dbReference type="AlphaFoldDB" id="A0A5J4VSX7"/>
<sequence>MKQLVIFVVLAVLCSFVRAQVTSEDDLRTSLGGSVPFSIGANFSVSNQISYMNTTGSKIISGNEYTIRSEVASGPMLLLGGSSFILQLDVNLNDSTGQGLISFFGRQMNISGFYTGPSFSSANYLFTVSNTSVIINSGTFTASKILNISSGRLSILNGTFTGSSSNTMITSYNTEITIGGDGKPIFIGVKILEVLNTEAQTQIAFLQNTFQPLPEQDSNGVQIIINNAATIIGTNDSYPTFIDLEFLQFGGGTSNIDYGNFTGIQRESVYGQIRATDSSEVTISEDNENRSFLYVDFNAVGGQLIFEGGNLSRDISRKFFILASESGMITIENNISGPKFTNINQIICNDHSTLNIFTVFTYSPEDPSQALIQTFDSTVVIGRASQQNNYPFKRIVNMTSGELNIVSGNIVGTDPNI</sequence>
<evidence type="ECO:0000256" key="1">
    <source>
        <dbReference type="SAM" id="SignalP"/>
    </source>
</evidence>
<evidence type="ECO:0000313" key="2">
    <source>
        <dbReference type="EMBL" id="KAA6385718.1"/>
    </source>
</evidence>
<feature type="signal peptide" evidence="1">
    <location>
        <begin position="1"/>
        <end position="19"/>
    </location>
</feature>
<keyword evidence="1" id="KW-0732">Signal</keyword>
<gene>
    <name evidence="2" type="ORF">EZS28_018756</name>
</gene>
<evidence type="ECO:0000313" key="3">
    <source>
        <dbReference type="Proteomes" id="UP000324800"/>
    </source>
</evidence>